<evidence type="ECO:0000256" key="8">
    <source>
        <dbReference type="ARBA" id="ARBA00023224"/>
    </source>
</evidence>
<dbReference type="SUPFAM" id="SSF81321">
    <property type="entry name" value="Family A G protein-coupled receptor-like"/>
    <property type="match status" value="1"/>
</dbReference>
<evidence type="ECO:0000313" key="13">
    <source>
        <dbReference type="RefSeq" id="XP_018080373.1"/>
    </source>
</evidence>
<dbReference type="Pfam" id="PF00001">
    <property type="entry name" value="7tm_1"/>
    <property type="match status" value="1"/>
</dbReference>
<dbReference type="GO" id="GO:0004982">
    <property type="term" value="F:N-formyl peptide receptor activity"/>
    <property type="evidence" value="ECO:0000318"/>
    <property type="project" value="GO_Central"/>
</dbReference>
<gene>
    <name evidence="13" type="primary">LOC108695936</name>
</gene>
<dbReference type="InterPro" id="IPR017452">
    <property type="entry name" value="GPCR_Rhodpsn_7TM"/>
</dbReference>
<dbReference type="Proteomes" id="UP000186698">
    <property type="component" value="Chromosome 7L"/>
</dbReference>
<organism evidence="12 13">
    <name type="scientific">Xenopus laevis</name>
    <name type="common">African clawed frog</name>
    <dbReference type="NCBI Taxonomy" id="8355"/>
    <lineage>
        <taxon>Eukaryota</taxon>
        <taxon>Metazoa</taxon>
        <taxon>Chordata</taxon>
        <taxon>Craniata</taxon>
        <taxon>Vertebrata</taxon>
        <taxon>Euteleostomi</taxon>
        <taxon>Amphibia</taxon>
        <taxon>Batrachia</taxon>
        <taxon>Anura</taxon>
        <taxon>Pipoidea</taxon>
        <taxon>Pipidae</taxon>
        <taxon>Xenopodinae</taxon>
        <taxon>Xenopus</taxon>
        <taxon>Xenopus</taxon>
    </lineage>
</organism>
<evidence type="ECO:0000256" key="4">
    <source>
        <dbReference type="ARBA" id="ARBA00023040"/>
    </source>
</evidence>
<dbReference type="PRINTS" id="PR00237">
    <property type="entry name" value="GPCRRHODOPSN"/>
</dbReference>
<evidence type="ECO:0000256" key="3">
    <source>
        <dbReference type="ARBA" id="ARBA00022989"/>
    </source>
</evidence>
<evidence type="ECO:0000256" key="1">
    <source>
        <dbReference type="ARBA" id="ARBA00004141"/>
    </source>
</evidence>
<dbReference type="Gene3D" id="1.20.1070.10">
    <property type="entry name" value="Rhodopsin 7-helix transmembrane proteins"/>
    <property type="match status" value="1"/>
</dbReference>
<dbReference type="RefSeq" id="XP_018080373.1">
    <property type="nucleotide sequence ID" value="XM_018224884.2"/>
</dbReference>
<dbReference type="FunFam" id="1.20.1070.10:FF:000034">
    <property type="entry name" value="G-protein coupled receptor 1"/>
    <property type="match status" value="1"/>
</dbReference>
<dbReference type="GO" id="GO:0007200">
    <property type="term" value="P:phospholipase C-activating G protein-coupled receptor signaling pathway"/>
    <property type="evidence" value="ECO:0000318"/>
    <property type="project" value="GO_Central"/>
</dbReference>
<dbReference type="GO" id="GO:0007204">
    <property type="term" value="P:positive regulation of cytosolic calcium ion concentration"/>
    <property type="evidence" value="ECO:0000318"/>
    <property type="project" value="GO_Central"/>
</dbReference>
<accession>A0A1L8FNY5</accession>
<dbReference type="GO" id="GO:0004875">
    <property type="term" value="F:complement receptor activity"/>
    <property type="evidence" value="ECO:0000318"/>
    <property type="project" value="GO_Central"/>
</dbReference>
<dbReference type="PRINTS" id="PR00526">
    <property type="entry name" value="FMETLEUPHER"/>
</dbReference>
<keyword evidence="8 10" id="KW-0807">Transducer</keyword>
<protein>
    <submittedName>
        <fullName evidence="13">Formyl peptide receptor-related sequence 4</fullName>
    </submittedName>
</protein>
<dbReference type="PANTHER" id="PTHR24225:SF75">
    <property type="entry name" value="N-FORMYL PEPTIDE RECEPTOR 2"/>
    <property type="match status" value="1"/>
</dbReference>
<keyword evidence="3" id="KW-1133">Transmembrane helix</keyword>
<dbReference type="PROSITE" id="PS50262">
    <property type="entry name" value="G_PROTEIN_RECEP_F1_2"/>
    <property type="match status" value="1"/>
</dbReference>
<keyword evidence="7 10" id="KW-0675">Receptor</keyword>
<evidence type="ECO:0000256" key="2">
    <source>
        <dbReference type="ARBA" id="ARBA00022692"/>
    </source>
</evidence>
<dbReference type="PROSITE" id="PS00237">
    <property type="entry name" value="G_PROTEIN_RECEP_F1_1"/>
    <property type="match status" value="1"/>
</dbReference>
<evidence type="ECO:0000259" key="11">
    <source>
        <dbReference type="PROSITE" id="PS50262"/>
    </source>
</evidence>
<dbReference type="InterPro" id="IPR000276">
    <property type="entry name" value="GPCR_Rhodpsn"/>
</dbReference>
<keyword evidence="6" id="KW-1015">Disulfide bond</keyword>
<name>A0A1L8FNY5_XENLA</name>
<evidence type="ECO:0000256" key="5">
    <source>
        <dbReference type="ARBA" id="ARBA00023136"/>
    </source>
</evidence>
<evidence type="ECO:0000256" key="7">
    <source>
        <dbReference type="ARBA" id="ARBA00023170"/>
    </source>
</evidence>
<dbReference type="GO" id="GO:0005886">
    <property type="term" value="C:plasma membrane"/>
    <property type="evidence" value="ECO:0000318"/>
    <property type="project" value="GO_Central"/>
</dbReference>
<dbReference type="GO" id="GO:0006954">
    <property type="term" value="P:inflammatory response"/>
    <property type="evidence" value="ECO:0000318"/>
    <property type="project" value="GO_Central"/>
</dbReference>
<dbReference type="InterPro" id="IPR000826">
    <property type="entry name" value="Formyl_rcpt-rel"/>
</dbReference>
<keyword evidence="12" id="KW-1185">Reference proteome</keyword>
<dbReference type="AlphaFoldDB" id="A0A1L8FNY5"/>
<dbReference type="Bgee" id="108695936">
    <property type="expression patterns" value="Expressed in spleen and 5 other cell types or tissues"/>
</dbReference>
<reference evidence="13" key="1">
    <citation type="submission" date="2025-08" db="UniProtKB">
        <authorList>
            <consortium name="RefSeq"/>
        </authorList>
    </citation>
    <scope>IDENTIFICATION</scope>
    <source>
        <strain evidence="13">J_2021</strain>
        <tissue evidence="13">Erythrocytes</tissue>
    </source>
</reference>
<evidence type="ECO:0000256" key="9">
    <source>
        <dbReference type="ARBA" id="ARBA00025736"/>
    </source>
</evidence>
<keyword evidence="4 10" id="KW-0297">G-protein coupled receptor</keyword>
<dbReference type="GeneID" id="108695936"/>
<dbReference type="OrthoDB" id="8881832at2759"/>
<dbReference type="KEGG" id="xla:108695936"/>
<comment type="subcellular location">
    <subcellularLocation>
        <location evidence="1">Membrane</location>
        <topology evidence="1">Multi-pass membrane protein</topology>
    </subcellularLocation>
</comment>
<comment type="similarity">
    <text evidence="10">Belongs to the G-protein coupled receptor 1 family.</text>
</comment>
<evidence type="ECO:0000256" key="10">
    <source>
        <dbReference type="RuleBase" id="RU000688"/>
    </source>
</evidence>
<dbReference type="OMA" id="AFFCCWF"/>
<dbReference type="PaxDb" id="8355-A0A1L8FNY5"/>
<dbReference type="GO" id="GO:0002430">
    <property type="term" value="P:complement receptor mediated signaling pathway"/>
    <property type="evidence" value="ECO:0000318"/>
    <property type="project" value="GO_Central"/>
</dbReference>
<comment type="similarity">
    <text evidence="9">Belongs to the chemokine-like receptor (CMKLR) family.</text>
</comment>
<evidence type="ECO:0000313" key="12">
    <source>
        <dbReference type="Proteomes" id="UP000186698"/>
    </source>
</evidence>
<dbReference type="PANTHER" id="PTHR24225">
    <property type="entry name" value="CHEMOTACTIC RECEPTOR"/>
    <property type="match status" value="1"/>
</dbReference>
<keyword evidence="2 10" id="KW-0812">Transmembrane</keyword>
<proteinExistence type="inferred from homology"/>
<feature type="domain" description="G-protein coupled receptors family 1 profile" evidence="11">
    <location>
        <begin position="48"/>
        <end position="304"/>
    </location>
</feature>
<evidence type="ECO:0000256" key="6">
    <source>
        <dbReference type="ARBA" id="ARBA00023157"/>
    </source>
</evidence>
<keyword evidence="5" id="KW-0472">Membrane</keyword>
<sequence>MENMLSLNFTNSSPASYPEEKYYDRIFRWRQLLIITLLSITFVLGTVGNGLVIWIAGFRMKKTVNTIWFLNLGIADISFCLLLPLYILDLAMGGRWPLGQIMCKVLFTSIFLNMSVSIFFLMTISVDRCTSVLCPVWSKNHRSVKLARNISVIIWLLCLTLSSPYLAFYDTAHDPDSNSTYCIVTYATFDNATFFDYQTWYLRHKTMFVTRFISMFLIPFIIIIICYGLVAFWIRKNSKHLGSSRTFRIIVTIILCFFGCWFLYHLWPLFDFTKVHMNWLFDLIMYDIGHCLAYFNCCLNPIIYVFVGRDFKRSLRKSIPFLLENTFRERVDPLETHNDTTTVGTELLTYHT</sequence>